<sequence>MDNIILHMAQVQAQIQAYIQAQTQVQAQVQNQEFQPSQNSFQPAIPKLSNNITLPDAAKFDGKSAEYPSFIINMELFFWGSAELFSVEKSKILFIGTHILGTASNWFGWLVASKSPCLENYKAFIQESANNFSDPSHGIKIRNSLRNCKQGSRDVISYATKFRSLARENGFDETALINQFLHGLNPKITQFLMIVDLPTSLEEIIRVTCRVDNRISTIDQINAIDTDQKSLNPFRKQFPRGFTPSRTTVPQSQDQTVYMEIDAIASRPRVPLTEKEKTRRYELVLCLHCGGSGKIARDCTKKPSSGKAGAQQ</sequence>
<comment type="caution">
    <text evidence="2">The sequence shown here is derived from an EMBL/GenBank/DDBJ whole genome shotgun (WGS) entry which is preliminary data.</text>
</comment>
<name>A0A1R1WXR8_9FUNG</name>
<dbReference type="Proteomes" id="UP000187429">
    <property type="component" value="Unassembled WGS sequence"/>
</dbReference>
<dbReference type="InterPro" id="IPR045358">
    <property type="entry name" value="Ty3_capsid"/>
</dbReference>
<dbReference type="InterPro" id="IPR032567">
    <property type="entry name" value="RTL1-rel"/>
</dbReference>
<proteinExistence type="predicted"/>
<dbReference type="Pfam" id="PF19259">
    <property type="entry name" value="Ty3_capsid"/>
    <property type="match status" value="1"/>
</dbReference>
<evidence type="ECO:0000259" key="1">
    <source>
        <dbReference type="Pfam" id="PF19259"/>
    </source>
</evidence>
<accession>A0A1R1WXR8</accession>
<feature type="domain" description="Ty3 transposon capsid-like protein" evidence="1">
    <location>
        <begin position="58"/>
        <end position="212"/>
    </location>
</feature>
<evidence type="ECO:0000313" key="3">
    <source>
        <dbReference type="Proteomes" id="UP000187429"/>
    </source>
</evidence>
<dbReference type="AlphaFoldDB" id="A0A1R1WXR8"/>
<dbReference type="EMBL" id="LSSM01007711">
    <property type="protein sequence ID" value="OMJ07182.1"/>
    <property type="molecule type" value="Genomic_DNA"/>
</dbReference>
<gene>
    <name evidence="2" type="ORF">AYI69_g11541</name>
</gene>
<dbReference type="PANTHER" id="PTHR15503">
    <property type="entry name" value="LDOC1 RELATED"/>
    <property type="match status" value="1"/>
</dbReference>
<dbReference type="OrthoDB" id="8963439at2759"/>
<protein>
    <submittedName>
        <fullName evidence="2">Retrotransposon-derived protein PEG10</fullName>
    </submittedName>
</protein>
<organism evidence="2 3">
    <name type="scientific">Smittium culicis</name>
    <dbReference type="NCBI Taxonomy" id="133412"/>
    <lineage>
        <taxon>Eukaryota</taxon>
        <taxon>Fungi</taxon>
        <taxon>Fungi incertae sedis</taxon>
        <taxon>Zoopagomycota</taxon>
        <taxon>Kickxellomycotina</taxon>
        <taxon>Harpellomycetes</taxon>
        <taxon>Harpellales</taxon>
        <taxon>Legeriomycetaceae</taxon>
        <taxon>Smittium</taxon>
    </lineage>
</organism>
<keyword evidence="3" id="KW-1185">Reference proteome</keyword>
<evidence type="ECO:0000313" key="2">
    <source>
        <dbReference type="EMBL" id="OMJ07182.1"/>
    </source>
</evidence>
<dbReference type="PANTHER" id="PTHR15503:SF22">
    <property type="entry name" value="TRANSPOSON TY3-I GAG POLYPROTEIN"/>
    <property type="match status" value="1"/>
</dbReference>
<reference evidence="3" key="1">
    <citation type="submission" date="2017-01" db="EMBL/GenBank/DDBJ databases">
        <authorList>
            <person name="Wang Y."/>
            <person name="White M."/>
            <person name="Kvist S."/>
            <person name="Moncalvo J.-M."/>
        </authorList>
    </citation>
    <scope>NUCLEOTIDE SEQUENCE [LARGE SCALE GENOMIC DNA]</scope>
    <source>
        <strain evidence="3">ID-206-W2</strain>
    </source>
</reference>